<gene>
    <name evidence="2" type="ORF">SAMN04487957_10779</name>
</gene>
<keyword evidence="1" id="KW-0732">Signal</keyword>
<feature type="chain" id="PRO_5011541112" description="Lipoprotein" evidence="1">
    <location>
        <begin position="24"/>
        <end position="119"/>
    </location>
</feature>
<evidence type="ECO:0000313" key="3">
    <source>
        <dbReference type="Proteomes" id="UP000199075"/>
    </source>
</evidence>
<evidence type="ECO:0000256" key="1">
    <source>
        <dbReference type="SAM" id="SignalP"/>
    </source>
</evidence>
<sequence>MSHRLGALLLVLLLAGCATPRPAASPTELALAAPPEAALEAAAEALIAGGYVVRHADASLGRLEAVFSRWPGYRVLVEVEGEGERSRLGLAATRGGRALPPRTLEALAAEIAARLTAAD</sequence>
<dbReference type="Proteomes" id="UP000199075">
    <property type="component" value="Unassembled WGS sequence"/>
</dbReference>
<accession>A0A1H0K5N2</accession>
<proteinExistence type="predicted"/>
<dbReference type="EMBL" id="FNIV01000007">
    <property type="protein sequence ID" value="SDO51189.1"/>
    <property type="molecule type" value="Genomic_DNA"/>
</dbReference>
<evidence type="ECO:0000313" key="2">
    <source>
        <dbReference type="EMBL" id="SDO51189.1"/>
    </source>
</evidence>
<dbReference type="STRING" id="419597.SAMN04487957_10779"/>
<protein>
    <recommendedName>
        <fullName evidence="4">Lipoprotein</fullName>
    </recommendedName>
</protein>
<feature type="signal peptide" evidence="1">
    <location>
        <begin position="1"/>
        <end position="23"/>
    </location>
</feature>
<dbReference type="RefSeq" id="WP_089679561.1">
    <property type="nucleotide sequence ID" value="NZ_FNIV01000007.1"/>
</dbReference>
<reference evidence="3" key="1">
    <citation type="submission" date="2016-10" db="EMBL/GenBank/DDBJ databases">
        <authorList>
            <person name="Varghese N."/>
            <person name="Submissions S."/>
        </authorList>
    </citation>
    <scope>NUCLEOTIDE SEQUENCE [LARGE SCALE GENOMIC DNA]</scope>
    <source>
        <strain evidence="3">CGMCC 1.6444</strain>
    </source>
</reference>
<dbReference type="PROSITE" id="PS51257">
    <property type="entry name" value="PROKAR_LIPOPROTEIN"/>
    <property type="match status" value="1"/>
</dbReference>
<organism evidence="2 3">
    <name type="scientific">Halomonas shengliensis</name>
    <dbReference type="NCBI Taxonomy" id="419597"/>
    <lineage>
        <taxon>Bacteria</taxon>
        <taxon>Pseudomonadati</taxon>
        <taxon>Pseudomonadota</taxon>
        <taxon>Gammaproteobacteria</taxon>
        <taxon>Oceanospirillales</taxon>
        <taxon>Halomonadaceae</taxon>
        <taxon>Halomonas</taxon>
    </lineage>
</organism>
<dbReference type="AlphaFoldDB" id="A0A1H0K5N2"/>
<evidence type="ECO:0008006" key="4">
    <source>
        <dbReference type="Google" id="ProtNLM"/>
    </source>
</evidence>
<keyword evidence="3" id="KW-1185">Reference proteome</keyword>
<name>A0A1H0K5N2_9GAMM</name>